<evidence type="ECO:0000259" key="8">
    <source>
        <dbReference type="Pfam" id="PF06429"/>
    </source>
</evidence>
<keyword evidence="11" id="KW-0966">Cell projection</keyword>
<dbReference type="InterPro" id="IPR011491">
    <property type="entry name" value="FlgE_D2"/>
</dbReference>
<evidence type="ECO:0000256" key="4">
    <source>
        <dbReference type="ARBA" id="ARBA00023143"/>
    </source>
</evidence>
<gene>
    <name evidence="11" type="primary">flgE</name>
    <name evidence="11" type="ORF">Q2362_05125</name>
</gene>
<organism evidence="11 12">
    <name type="scientific">Campylobacter magnus</name>
    <dbReference type="NCBI Taxonomy" id="3026462"/>
    <lineage>
        <taxon>Bacteria</taxon>
        <taxon>Pseudomonadati</taxon>
        <taxon>Campylobacterota</taxon>
        <taxon>Epsilonproteobacteria</taxon>
        <taxon>Campylobacterales</taxon>
        <taxon>Campylobacteraceae</taxon>
        <taxon>Campylobacter</taxon>
    </lineage>
</organism>
<dbReference type="EMBL" id="JAULJQ010000005">
    <property type="protein sequence ID" value="MDO2409480.1"/>
    <property type="molecule type" value="Genomic_DNA"/>
</dbReference>
<dbReference type="Pfam" id="PF00460">
    <property type="entry name" value="Flg_bb_rod"/>
    <property type="match status" value="1"/>
</dbReference>
<name>A0ABT8T890_9BACT</name>
<evidence type="ECO:0000256" key="3">
    <source>
        <dbReference type="ARBA" id="ARBA00019015"/>
    </source>
</evidence>
<dbReference type="Pfam" id="PF22692">
    <property type="entry name" value="LlgE_F_G_D1"/>
    <property type="match status" value="1"/>
</dbReference>
<evidence type="ECO:0000256" key="6">
    <source>
        <dbReference type="RuleBase" id="RU362116"/>
    </source>
</evidence>
<dbReference type="Pfam" id="PF06429">
    <property type="entry name" value="Flg_bbr_C"/>
    <property type="match status" value="1"/>
</dbReference>
<keyword evidence="11" id="KW-0282">Flagellum</keyword>
<evidence type="ECO:0000259" key="7">
    <source>
        <dbReference type="Pfam" id="PF00460"/>
    </source>
</evidence>
<sequence>MMRSLWSGVSGLQSHQIAMDVEGDNIANVNTAGYKYSRANFSDLLSQTSKPATAPEGELGGKNAMQVGLGTQIISTQQIFTQGSLQTTDVWSDMAIQGEGFFVVSPDGGLTKYYTRNGAFTRDVLGNFVDSNGYIVQGWMRDEDTGTIDPTVPVTNINIEPGLSMPANPTTEIKYKGNLNTGEHIGTQSAAIYSLDSNHGWFDTAGNGILTADKLFAPTRDASTENDTSKDTLYMDSKNQVRLRERGVDMGVIYDENGDALNLRDGQGIWVSYADAKAVFAGNNNAGITVAQNGEPLDININGIDIRRTVQNLSEVVAAINDFSVQTGVKASVINGNQIQLTNQNNLGTTATAKNIKIYANANNKIKFDGQAADKFSAAVITAYQYTYSSVGGVATHSYDDGAVRQFTTTEDLREAMQQDARKYINYDGDLLAYDVPQGGTTRSAALLWVDKDNAYTQAAYNNKNDGVRVTVNAQGQFEINNPAGDAFNEDDYNGNTFTKGQDATAGDVIIDATIDPNAKPENKNTNDDDRIVTIAVTALSNDIVNTNTRMEKAFSNLNGSLSIGASTGKTSSALKMSAHSMTTEFYDSLGSKHEITVEYRKVSYSPENGTEWSIMVTVPEPGVINLDPEAGAYKNVVTGNIRFGTDGSLIGYSPSTINYTANNGSAAGQTISLNFGTLGGFDGITSYDEKSNTENIAQDGYTGGTLNGLRIDQSGKIIGSFTNGHSLALAQVSMATFTNNNGLEKLGGNVWGETANSGAPVIGAASTGSRGKINASTLEMSNVDLSHAFTQLIVIQRGYQANSKTITTSDNMLNTLLQLKQ</sequence>
<evidence type="ECO:0000256" key="1">
    <source>
        <dbReference type="ARBA" id="ARBA00004117"/>
    </source>
</evidence>
<dbReference type="InterPro" id="IPR053967">
    <property type="entry name" value="LlgE_F_G-like_D1"/>
</dbReference>
<dbReference type="InterPro" id="IPR037058">
    <property type="entry name" value="Falgellar_hook_FlgE_sf"/>
</dbReference>
<reference evidence="11 12" key="1">
    <citation type="submission" date="2023-06" db="EMBL/GenBank/DDBJ databases">
        <title>Campylobacter magnum sp. nov., isolated from cecal contents of domestic pigs (Sus scrofa domesticus).</title>
        <authorList>
            <person name="Papic B."/>
            <person name="Gruntar I."/>
        </authorList>
    </citation>
    <scope>NUCLEOTIDE SEQUENCE [LARGE SCALE GENOMIC DNA]</scope>
    <source>
        <strain evidence="12">34484-21</strain>
    </source>
</reference>
<dbReference type="RefSeq" id="WP_302244337.1">
    <property type="nucleotide sequence ID" value="NZ_JAULJQ010000005.1"/>
</dbReference>
<comment type="subcellular location">
    <subcellularLocation>
        <location evidence="1 6">Bacterial flagellum basal body</location>
    </subcellularLocation>
</comment>
<feature type="domain" description="Flagellar hook protein FlgE/F/G-like D1" evidence="10">
    <location>
        <begin position="95"/>
        <end position="161"/>
    </location>
</feature>
<dbReference type="InterPro" id="IPR037925">
    <property type="entry name" value="FlgE/F/G-like"/>
</dbReference>
<dbReference type="InterPro" id="IPR020013">
    <property type="entry name" value="Flagellar_FlgE/F/G"/>
</dbReference>
<dbReference type="InterPro" id="IPR001444">
    <property type="entry name" value="Flag_bb_rod_N"/>
</dbReference>
<proteinExistence type="inferred from homology"/>
<protein>
    <recommendedName>
        <fullName evidence="3 5">Flagellar hook protein FlgE</fullName>
    </recommendedName>
</protein>
<dbReference type="InterPro" id="IPR012835">
    <property type="entry name" value="FlgE_epsilon"/>
</dbReference>
<evidence type="ECO:0000256" key="5">
    <source>
        <dbReference type="NCBIfam" id="TIGR02489"/>
    </source>
</evidence>
<evidence type="ECO:0000259" key="10">
    <source>
        <dbReference type="Pfam" id="PF22692"/>
    </source>
</evidence>
<keyword evidence="12" id="KW-1185">Reference proteome</keyword>
<evidence type="ECO:0000313" key="12">
    <source>
        <dbReference type="Proteomes" id="UP001171111"/>
    </source>
</evidence>
<feature type="domain" description="Flagellar basal body rod protein N-terminal" evidence="7">
    <location>
        <begin position="8"/>
        <end position="35"/>
    </location>
</feature>
<dbReference type="Gene3D" id="3.30.70.2120">
    <property type="match status" value="1"/>
</dbReference>
<dbReference type="Gene3D" id="2.60.98.20">
    <property type="entry name" value="Flagellar hook protein FlgE"/>
    <property type="match status" value="1"/>
</dbReference>
<evidence type="ECO:0000259" key="9">
    <source>
        <dbReference type="Pfam" id="PF07559"/>
    </source>
</evidence>
<accession>A0ABT8T890</accession>
<dbReference type="PANTHER" id="PTHR30435:SF19">
    <property type="entry name" value="FLAGELLAR BASAL-BODY ROD PROTEIN FLGG"/>
    <property type="match status" value="1"/>
</dbReference>
<dbReference type="InterPro" id="IPR010930">
    <property type="entry name" value="Flg_bb/hook_C_dom"/>
</dbReference>
<feature type="domain" description="Flagellar hook protein FlgE D2" evidence="9">
    <location>
        <begin position="576"/>
        <end position="702"/>
    </location>
</feature>
<dbReference type="SUPFAM" id="SSF117143">
    <property type="entry name" value="Flagellar hook protein flgE"/>
    <property type="match status" value="2"/>
</dbReference>
<keyword evidence="11" id="KW-0969">Cilium</keyword>
<dbReference type="InterPro" id="IPR010810">
    <property type="entry name" value="Flagellin_hook_IN_motif"/>
</dbReference>
<evidence type="ECO:0000313" key="11">
    <source>
        <dbReference type="EMBL" id="MDO2409480.1"/>
    </source>
</evidence>
<dbReference type="Proteomes" id="UP001171111">
    <property type="component" value="Unassembled WGS sequence"/>
</dbReference>
<comment type="caution">
    <text evidence="11">The sequence shown here is derived from an EMBL/GenBank/DDBJ whole genome shotgun (WGS) entry which is preliminary data.</text>
</comment>
<evidence type="ECO:0000256" key="2">
    <source>
        <dbReference type="ARBA" id="ARBA00009677"/>
    </source>
</evidence>
<comment type="similarity">
    <text evidence="2 6">Belongs to the flagella basal body rod proteins family.</text>
</comment>
<keyword evidence="4 6" id="KW-0975">Bacterial flagellum</keyword>
<feature type="domain" description="Flagellar basal-body/hook protein C-terminal" evidence="8">
    <location>
        <begin position="778"/>
        <end position="820"/>
    </location>
</feature>
<dbReference type="Pfam" id="PF07559">
    <property type="entry name" value="FlgE_D2"/>
    <property type="match status" value="1"/>
</dbReference>
<dbReference type="NCBIfam" id="TIGR02489">
    <property type="entry name" value="flgE_epsilon"/>
    <property type="match status" value="1"/>
</dbReference>
<dbReference type="PANTHER" id="PTHR30435">
    <property type="entry name" value="FLAGELLAR PROTEIN"/>
    <property type="match status" value="1"/>
</dbReference>
<dbReference type="Pfam" id="PF07196">
    <property type="entry name" value="Flagellin_IN"/>
    <property type="match status" value="1"/>
</dbReference>
<dbReference type="NCBIfam" id="TIGR03506">
    <property type="entry name" value="FlgEFG_subfam"/>
    <property type="match status" value="2"/>
</dbReference>